<evidence type="ECO:0000313" key="2">
    <source>
        <dbReference type="Proteomes" id="UP001519460"/>
    </source>
</evidence>
<comment type="caution">
    <text evidence="1">The sequence shown here is derived from an EMBL/GenBank/DDBJ whole genome shotgun (WGS) entry which is preliminary data.</text>
</comment>
<sequence length="154" mass="17042">MHLAPWPVTKWSFERSLHLVHRSTGPCLAPHCSLRSSEAAPATSARGPIMAAKWQFGVSRRAARCLKPTVDQSVVQHQTGSSAATFQRQALVLNFTALVLTARANEGFGQRQVAIFRRRPMPRLKRISSNVAAGLPPRLTTYSVTRQLRDGIQM</sequence>
<protein>
    <submittedName>
        <fullName evidence="1">Uncharacterized protein</fullName>
    </submittedName>
</protein>
<dbReference type="EMBL" id="JACVVK020000014">
    <property type="protein sequence ID" value="KAK7504704.1"/>
    <property type="molecule type" value="Genomic_DNA"/>
</dbReference>
<organism evidence="1 2">
    <name type="scientific">Batillaria attramentaria</name>
    <dbReference type="NCBI Taxonomy" id="370345"/>
    <lineage>
        <taxon>Eukaryota</taxon>
        <taxon>Metazoa</taxon>
        <taxon>Spiralia</taxon>
        <taxon>Lophotrochozoa</taxon>
        <taxon>Mollusca</taxon>
        <taxon>Gastropoda</taxon>
        <taxon>Caenogastropoda</taxon>
        <taxon>Sorbeoconcha</taxon>
        <taxon>Cerithioidea</taxon>
        <taxon>Batillariidae</taxon>
        <taxon>Batillaria</taxon>
    </lineage>
</organism>
<proteinExistence type="predicted"/>
<keyword evidence="2" id="KW-1185">Reference proteome</keyword>
<dbReference type="AlphaFoldDB" id="A0ABD0LZ30"/>
<gene>
    <name evidence="1" type="ORF">BaRGS_00004190</name>
</gene>
<dbReference type="Proteomes" id="UP001519460">
    <property type="component" value="Unassembled WGS sequence"/>
</dbReference>
<evidence type="ECO:0000313" key="1">
    <source>
        <dbReference type="EMBL" id="KAK7504704.1"/>
    </source>
</evidence>
<name>A0ABD0LZ30_9CAEN</name>
<reference evidence="1 2" key="1">
    <citation type="journal article" date="2023" name="Sci. Data">
        <title>Genome assembly of the Korean intertidal mud-creeper Batillaria attramentaria.</title>
        <authorList>
            <person name="Patra A.K."/>
            <person name="Ho P.T."/>
            <person name="Jun S."/>
            <person name="Lee S.J."/>
            <person name="Kim Y."/>
            <person name="Won Y.J."/>
        </authorList>
    </citation>
    <scope>NUCLEOTIDE SEQUENCE [LARGE SCALE GENOMIC DNA]</scope>
    <source>
        <strain evidence="1">Wonlab-2016</strain>
    </source>
</reference>
<accession>A0ABD0LZ30</accession>